<proteinExistence type="predicted"/>
<evidence type="ECO:0000256" key="4">
    <source>
        <dbReference type="ARBA" id="ARBA00023136"/>
    </source>
</evidence>
<dbReference type="InterPro" id="IPR039751">
    <property type="entry name" value="HERPUD1/2"/>
</dbReference>
<evidence type="ECO:0000313" key="9">
    <source>
        <dbReference type="Proteomes" id="UP001586593"/>
    </source>
</evidence>
<feature type="region of interest" description="Disordered" evidence="5">
    <location>
        <begin position="113"/>
        <end position="166"/>
    </location>
</feature>
<dbReference type="Gene3D" id="3.10.20.90">
    <property type="entry name" value="Phosphatidylinositol 3-kinase Catalytic Subunit, Chain A, domain 1"/>
    <property type="match status" value="1"/>
</dbReference>
<feature type="transmembrane region" description="Helical" evidence="6">
    <location>
        <begin position="531"/>
        <end position="553"/>
    </location>
</feature>
<feature type="domain" description="Ubiquitin-like" evidence="7">
    <location>
        <begin position="43"/>
        <end position="90"/>
    </location>
</feature>
<sequence>MAGSASAEVSPAPSQDGPPLAVNLVVVSPSVGVNGPLNFPGISVSTTVRELKEKIRSAVPTKPSDEQQRLIHRGRLLARDGDTLHDILGVDAVRSGEQQVLHLVLRDISDPRLTSTPASVRQESPAAGGPPARHPDTPQHPPPQQSANPSPHLGRGTSAHGFTHVHGVNHPVPAFVAPIIASQVQAIQQQHQSMVQWMNQLQREGGHRQRPATLYGIQNDAAQGVGAADNGSGRSSPAIGPHVTREVTGPDGQYWRLTVGDGTAGGRAVSPQPTFRPVGRVPLSSADIQNIMRGADATQATQEMTNAMQRSASGASLVNTASINTSARPILPGVTTPIFSNSSTHESRAATPDNSSGPAANSSHPTVAAARSRSQSPQVSTQPEVYILSSPAGPRALLINGASETYLSPAIRQPLMYAVPYMAGFRPPVQPHAPWAPHLPIHLSGLHAPQGQQVETQARQAEHELARDQGPAGRQRQRGAHLPIPVPIPHHHRNLGAGAFAAAAWPHIWLIVRLIAFVWWFTSSDMSWSRWFAFVFGAIVVFIFNTGLFNGVANQIWDPFRRHLEGLMPLGGAGQGVANADNNTHGAASANLGAPRESGYQPGGGEELDPAATAARLVAERRNANANWLMDQVRRLERAGLLFLASIAPGVAERHIALIEAEERRRREAEQAAREEAVRQEAAAREEAAREAGVAAQGQSGVSEGMEAGERSDSGPASQPANQEQQVHTGG</sequence>
<keyword evidence="2 6" id="KW-0812">Transmembrane</keyword>
<name>A0ABR3Y8B9_9PEZI</name>
<evidence type="ECO:0000256" key="6">
    <source>
        <dbReference type="SAM" id="Phobius"/>
    </source>
</evidence>
<dbReference type="EMBL" id="JAZHXJ010000003">
    <property type="protein sequence ID" value="KAL1884186.1"/>
    <property type="molecule type" value="Genomic_DNA"/>
</dbReference>
<feature type="compositionally biased region" description="Basic and acidic residues" evidence="5">
    <location>
        <begin position="670"/>
        <end position="690"/>
    </location>
</feature>
<evidence type="ECO:0000256" key="3">
    <source>
        <dbReference type="ARBA" id="ARBA00022989"/>
    </source>
</evidence>
<feature type="compositionally biased region" description="Polar residues" evidence="5">
    <location>
        <begin position="352"/>
        <end position="365"/>
    </location>
</feature>
<dbReference type="SUPFAM" id="SSF54236">
    <property type="entry name" value="Ubiquitin-like"/>
    <property type="match status" value="1"/>
</dbReference>
<evidence type="ECO:0000256" key="1">
    <source>
        <dbReference type="ARBA" id="ARBA00004370"/>
    </source>
</evidence>
<comment type="subcellular location">
    <subcellularLocation>
        <location evidence="1">Membrane</location>
    </subcellularLocation>
</comment>
<protein>
    <recommendedName>
        <fullName evidence="7">Ubiquitin-like domain-containing protein</fullName>
    </recommendedName>
</protein>
<reference evidence="8 9" key="1">
    <citation type="journal article" date="2024" name="Commun. Biol.">
        <title>Comparative genomic analysis of thermophilic fungi reveals convergent evolutionary adaptations and gene losses.</title>
        <authorList>
            <person name="Steindorff A.S."/>
            <person name="Aguilar-Pontes M.V."/>
            <person name="Robinson A.J."/>
            <person name="Andreopoulos B."/>
            <person name="LaButti K."/>
            <person name="Kuo A."/>
            <person name="Mondo S."/>
            <person name="Riley R."/>
            <person name="Otillar R."/>
            <person name="Haridas S."/>
            <person name="Lipzen A."/>
            <person name="Grimwood J."/>
            <person name="Schmutz J."/>
            <person name="Clum A."/>
            <person name="Reid I.D."/>
            <person name="Moisan M.C."/>
            <person name="Butler G."/>
            <person name="Nguyen T.T.M."/>
            <person name="Dewar K."/>
            <person name="Conant G."/>
            <person name="Drula E."/>
            <person name="Henrissat B."/>
            <person name="Hansel C."/>
            <person name="Singer S."/>
            <person name="Hutchinson M.I."/>
            <person name="de Vries R.P."/>
            <person name="Natvig D.O."/>
            <person name="Powell A.J."/>
            <person name="Tsang A."/>
            <person name="Grigoriev I.V."/>
        </authorList>
    </citation>
    <scope>NUCLEOTIDE SEQUENCE [LARGE SCALE GENOMIC DNA]</scope>
    <source>
        <strain evidence="8 9">ATCC 24622</strain>
    </source>
</reference>
<evidence type="ECO:0000256" key="2">
    <source>
        <dbReference type="ARBA" id="ARBA00022692"/>
    </source>
</evidence>
<keyword evidence="4 6" id="KW-0472">Membrane</keyword>
<evidence type="ECO:0000259" key="7">
    <source>
        <dbReference type="Pfam" id="PF00240"/>
    </source>
</evidence>
<feature type="region of interest" description="Disordered" evidence="5">
    <location>
        <begin position="332"/>
        <end position="382"/>
    </location>
</feature>
<dbReference type="InterPro" id="IPR029071">
    <property type="entry name" value="Ubiquitin-like_domsf"/>
</dbReference>
<feature type="region of interest" description="Disordered" evidence="5">
    <location>
        <begin position="457"/>
        <end position="479"/>
    </location>
</feature>
<feature type="compositionally biased region" description="Polar residues" evidence="5">
    <location>
        <begin position="113"/>
        <end position="122"/>
    </location>
</feature>
<feature type="compositionally biased region" description="Polar residues" evidence="5">
    <location>
        <begin position="372"/>
        <end position="382"/>
    </location>
</feature>
<dbReference type="PANTHER" id="PTHR12943">
    <property type="entry name" value="HOMOCYSTEINE-RESPONSIVE ENDOPLASMIC RETICULUM-RESIDENT UNIQUITIN-LIKE DOMAIN HERPUD PROTEIN FAMILY MEMBER"/>
    <property type="match status" value="1"/>
</dbReference>
<keyword evidence="9" id="KW-1185">Reference proteome</keyword>
<feature type="region of interest" description="Disordered" evidence="5">
    <location>
        <begin position="670"/>
        <end position="731"/>
    </location>
</feature>
<dbReference type="Pfam" id="PF00240">
    <property type="entry name" value="ubiquitin"/>
    <property type="match status" value="1"/>
</dbReference>
<feature type="transmembrane region" description="Helical" evidence="6">
    <location>
        <begin position="497"/>
        <end position="519"/>
    </location>
</feature>
<dbReference type="InterPro" id="IPR000626">
    <property type="entry name" value="Ubiquitin-like_dom"/>
</dbReference>
<comment type="caution">
    <text evidence="8">The sequence shown here is derived from an EMBL/GenBank/DDBJ whole genome shotgun (WGS) entry which is preliminary data.</text>
</comment>
<keyword evidence="3 6" id="KW-1133">Transmembrane helix</keyword>
<gene>
    <name evidence="8" type="ORF">VTK73DRAFT_5322</name>
</gene>
<feature type="region of interest" description="Disordered" evidence="5">
    <location>
        <begin position="224"/>
        <end position="249"/>
    </location>
</feature>
<organism evidence="8 9">
    <name type="scientific">Phialemonium thermophilum</name>
    <dbReference type="NCBI Taxonomy" id="223376"/>
    <lineage>
        <taxon>Eukaryota</taxon>
        <taxon>Fungi</taxon>
        <taxon>Dikarya</taxon>
        <taxon>Ascomycota</taxon>
        <taxon>Pezizomycotina</taxon>
        <taxon>Sordariomycetes</taxon>
        <taxon>Sordariomycetidae</taxon>
        <taxon>Cephalothecales</taxon>
        <taxon>Cephalothecaceae</taxon>
        <taxon>Phialemonium</taxon>
    </lineage>
</organism>
<feature type="compositionally biased region" description="Polar residues" evidence="5">
    <location>
        <begin position="715"/>
        <end position="731"/>
    </location>
</feature>
<accession>A0ABR3Y8B9</accession>
<evidence type="ECO:0000313" key="8">
    <source>
        <dbReference type="EMBL" id="KAL1884186.1"/>
    </source>
</evidence>
<evidence type="ECO:0000256" key="5">
    <source>
        <dbReference type="SAM" id="MobiDB-lite"/>
    </source>
</evidence>
<dbReference type="PANTHER" id="PTHR12943:SF27">
    <property type="entry name" value="HOMOCYSTEINE-INDUCED ENDOPLASMIC RETICULUM PROTEIN, ISOFORM A"/>
    <property type="match status" value="1"/>
</dbReference>
<dbReference type="Proteomes" id="UP001586593">
    <property type="component" value="Unassembled WGS sequence"/>
</dbReference>